<evidence type="ECO:0000313" key="3">
    <source>
        <dbReference type="Proteomes" id="UP000254134"/>
    </source>
</evidence>
<proteinExistence type="predicted"/>
<gene>
    <name evidence="2" type="ORF">Gocc_2598</name>
</gene>
<feature type="domain" description="Nudix hydrolase" evidence="1">
    <location>
        <begin position="1"/>
        <end position="127"/>
    </location>
</feature>
<organism evidence="2 3">
    <name type="scientific">Gaiella occulta</name>
    <dbReference type="NCBI Taxonomy" id="1002870"/>
    <lineage>
        <taxon>Bacteria</taxon>
        <taxon>Bacillati</taxon>
        <taxon>Actinomycetota</taxon>
        <taxon>Thermoleophilia</taxon>
        <taxon>Gaiellales</taxon>
        <taxon>Gaiellaceae</taxon>
        <taxon>Gaiella</taxon>
    </lineage>
</organism>
<sequence>MTLAVVLQVRDASLQVLLWQRARDPYAGAWALPGGVLAPGETLEASILRHLTTKVDVREVAHLEQVATYGDPGRNPVGWEIATAYLGLVPLGVDPDVPDDTRWHPVGALPPTAFDHGAIVLAACERLRAKLSYSNAGFALAPGTFTLAELREIYVAALGYDVSATNLKRVLLRRGVLEQTGGRRSPGRAGGRPADEFRFRRRRLEITDPFAALRPPG</sequence>
<reference evidence="2 3" key="1">
    <citation type="submission" date="2018-07" db="EMBL/GenBank/DDBJ databases">
        <title>High-quality-draft genome sequence of Gaiella occulta.</title>
        <authorList>
            <person name="Severino R."/>
            <person name="Froufe H.J.C."/>
            <person name="Rainey F.A."/>
            <person name="Barroso C."/>
            <person name="Albuquerque L."/>
            <person name="Lobo-Da-Cunha A."/>
            <person name="Da Costa M.S."/>
            <person name="Egas C."/>
        </authorList>
    </citation>
    <scope>NUCLEOTIDE SEQUENCE [LARGE SCALE GENOMIC DNA]</scope>
    <source>
        <strain evidence="2 3">F2-233</strain>
    </source>
</reference>
<dbReference type="Pfam" id="PF00293">
    <property type="entry name" value="NUDIX"/>
    <property type="match status" value="1"/>
</dbReference>
<dbReference type="InterPro" id="IPR036388">
    <property type="entry name" value="WH-like_DNA-bd_sf"/>
</dbReference>
<keyword evidence="3" id="KW-1185">Reference proteome</keyword>
<dbReference type="PANTHER" id="PTHR43736:SF4">
    <property type="entry name" value="SLR1690 PROTEIN"/>
    <property type="match status" value="1"/>
</dbReference>
<dbReference type="InterPro" id="IPR054105">
    <property type="entry name" value="WHD_NrtR"/>
</dbReference>
<accession>A0A7M2YUK8</accession>
<reference evidence="3" key="2">
    <citation type="journal article" date="2019" name="MicrobiologyOpen">
        <title>High-quality draft genome sequence of Gaiella occulta isolated from a 150 meter deep mineral water borehole and comparison with the genome sequences of other deep-branching lineages of the phylum Actinobacteria.</title>
        <authorList>
            <person name="Severino R."/>
            <person name="Froufe H.J.C."/>
            <person name="Barroso C."/>
            <person name="Albuquerque L."/>
            <person name="Lobo-da-Cunha A."/>
            <person name="da Costa M.S."/>
            <person name="Egas C."/>
        </authorList>
    </citation>
    <scope>NUCLEOTIDE SEQUENCE [LARGE SCALE GENOMIC DNA]</scope>
    <source>
        <strain evidence="3">F2-233</strain>
    </source>
</reference>
<dbReference type="Gene3D" id="1.10.10.10">
    <property type="entry name" value="Winged helix-like DNA-binding domain superfamily/Winged helix DNA-binding domain"/>
    <property type="match status" value="1"/>
</dbReference>
<dbReference type="SUPFAM" id="SSF46785">
    <property type="entry name" value="Winged helix' DNA-binding domain"/>
    <property type="match status" value="1"/>
</dbReference>
<dbReference type="InterPro" id="IPR000086">
    <property type="entry name" value="NUDIX_hydrolase_dom"/>
</dbReference>
<dbReference type="Pfam" id="PF21906">
    <property type="entry name" value="WHD_NrtR"/>
    <property type="match status" value="1"/>
</dbReference>
<dbReference type="RefSeq" id="WP_245904934.1">
    <property type="nucleotide sequence ID" value="NZ_QQZY01000007.1"/>
</dbReference>
<dbReference type="PROSITE" id="PS51462">
    <property type="entry name" value="NUDIX"/>
    <property type="match status" value="1"/>
</dbReference>
<dbReference type="SUPFAM" id="SSF55811">
    <property type="entry name" value="Nudix"/>
    <property type="match status" value="1"/>
</dbReference>
<dbReference type="PANTHER" id="PTHR43736">
    <property type="entry name" value="ADP-RIBOSE PYROPHOSPHATASE"/>
    <property type="match status" value="1"/>
</dbReference>
<dbReference type="Proteomes" id="UP000254134">
    <property type="component" value="Unassembled WGS sequence"/>
</dbReference>
<dbReference type="EMBL" id="QQZY01000007">
    <property type="protein sequence ID" value="RDI73685.1"/>
    <property type="molecule type" value="Genomic_DNA"/>
</dbReference>
<dbReference type="InterPro" id="IPR015797">
    <property type="entry name" value="NUDIX_hydrolase-like_dom_sf"/>
</dbReference>
<evidence type="ECO:0000313" key="2">
    <source>
        <dbReference type="EMBL" id="RDI73685.1"/>
    </source>
</evidence>
<dbReference type="CDD" id="cd18873">
    <property type="entry name" value="NUDIX_NadM_like"/>
    <property type="match status" value="1"/>
</dbReference>
<dbReference type="Gene3D" id="3.90.79.10">
    <property type="entry name" value="Nucleoside Triphosphate Pyrophosphohydrolase"/>
    <property type="match status" value="1"/>
</dbReference>
<dbReference type="AlphaFoldDB" id="A0A7M2YUK8"/>
<comment type="caution">
    <text evidence="2">The sequence shown here is derived from an EMBL/GenBank/DDBJ whole genome shotgun (WGS) entry which is preliminary data.</text>
</comment>
<name>A0A7M2YUK8_9ACTN</name>
<dbReference type="InterPro" id="IPR036390">
    <property type="entry name" value="WH_DNA-bd_sf"/>
</dbReference>
<protein>
    <submittedName>
        <fullName evidence="2">NUDIX domain</fullName>
    </submittedName>
</protein>
<evidence type="ECO:0000259" key="1">
    <source>
        <dbReference type="PROSITE" id="PS51462"/>
    </source>
</evidence>